<evidence type="ECO:0000313" key="9">
    <source>
        <dbReference type="Proteomes" id="UP001470230"/>
    </source>
</evidence>
<gene>
    <name evidence="8" type="ORF">M9Y10_040040</name>
</gene>
<evidence type="ECO:0000259" key="7">
    <source>
        <dbReference type="PROSITE" id="PS51294"/>
    </source>
</evidence>
<protein>
    <recommendedName>
        <fullName evidence="10">Myb-like DNA-binding domain containing protein</fullName>
    </recommendedName>
</protein>
<comment type="caution">
    <text evidence="8">The sequence shown here is derived from an EMBL/GenBank/DDBJ whole genome shotgun (WGS) entry which is preliminary data.</text>
</comment>
<evidence type="ECO:0000256" key="5">
    <source>
        <dbReference type="SAM" id="MobiDB-lite"/>
    </source>
</evidence>
<dbReference type="InterPro" id="IPR001005">
    <property type="entry name" value="SANT/Myb"/>
</dbReference>
<dbReference type="Gene3D" id="1.10.10.60">
    <property type="entry name" value="Homeodomain-like"/>
    <property type="match status" value="2"/>
</dbReference>
<name>A0ABR2GQ68_9EUKA</name>
<dbReference type="PANTHER" id="PTHR46621">
    <property type="entry name" value="SNRNA-ACTIVATING PROTEIN COMPLEX SUBUNIT 4"/>
    <property type="match status" value="1"/>
</dbReference>
<dbReference type="SUPFAM" id="SSF46689">
    <property type="entry name" value="Homeodomain-like"/>
    <property type="match status" value="1"/>
</dbReference>
<keyword evidence="1" id="KW-0805">Transcription regulation</keyword>
<feature type="domain" description="Myb-like" evidence="6">
    <location>
        <begin position="149"/>
        <end position="193"/>
    </location>
</feature>
<dbReference type="PROSITE" id="PS51294">
    <property type="entry name" value="HTH_MYB"/>
    <property type="match status" value="2"/>
</dbReference>
<dbReference type="InterPro" id="IPR017930">
    <property type="entry name" value="Myb_dom"/>
</dbReference>
<keyword evidence="4" id="KW-0539">Nucleus</keyword>
<sequence length="289" mass="33842">MQTMCNFGCIGGLKTNQNLFPNQQATTYCQIMGHSSYPALNMQFNNHPSLMNCRNGMNFQYINPQPFSASIPKNKKAKLNKPANKSDTPKKIKSSRKKFSPEEDEELKKLVEKMGSKKWEQIAKEMPGRTGRQCRDRYQNYLIPGFFNGQWSKEEDDLLMIKYHEFGSQWSKMAQFFNQRSANALKNRWNYFVSRHMNENIIHQPIETVIYMNNVNNYSINDNGYNKEKDECKEDVNDENNEEVFDNIINFTSSLAFIDLEPMNGNDEFVCKDEFSEYPYIPNEVLLNE</sequence>
<organism evidence="8 9">
    <name type="scientific">Tritrichomonas musculus</name>
    <dbReference type="NCBI Taxonomy" id="1915356"/>
    <lineage>
        <taxon>Eukaryota</taxon>
        <taxon>Metamonada</taxon>
        <taxon>Parabasalia</taxon>
        <taxon>Tritrichomonadida</taxon>
        <taxon>Tritrichomonadidae</taxon>
        <taxon>Tritrichomonas</taxon>
    </lineage>
</organism>
<evidence type="ECO:0000256" key="1">
    <source>
        <dbReference type="ARBA" id="ARBA00023015"/>
    </source>
</evidence>
<evidence type="ECO:0008006" key="10">
    <source>
        <dbReference type="Google" id="ProtNLM"/>
    </source>
</evidence>
<dbReference type="EMBL" id="JAPFFF010000069">
    <property type="protein sequence ID" value="KAK8836083.1"/>
    <property type="molecule type" value="Genomic_DNA"/>
</dbReference>
<feature type="domain" description="Myb-like" evidence="6">
    <location>
        <begin position="91"/>
        <end position="142"/>
    </location>
</feature>
<reference evidence="8 9" key="1">
    <citation type="submission" date="2024-04" db="EMBL/GenBank/DDBJ databases">
        <title>Tritrichomonas musculus Genome.</title>
        <authorList>
            <person name="Alves-Ferreira E."/>
            <person name="Grigg M."/>
            <person name="Lorenzi H."/>
            <person name="Galac M."/>
        </authorList>
    </citation>
    <scope>NUCLEOTIDE SEQUENCE [LARGE SCALE GENOMIC DNA]</scope>
    <source>
        <strain evidence="8 9">EAF2021</strain>
    </source>
</reference>
<accession>A0ABR2GQ68</accession>
<dbReference type="SMART" id="SM00717">
    <property type="entry name" value="SANT"/>
    <property type="match status" value="2"/>
</dbReference>
<dbReference type="Pfam" id="PF00249">
    <property type="entry name" value="Myb_DNA-binding"/>
    <property type="match status" value="2"/>
</dbReference>
<dbReference type="InterPro" id="IPR009057">
    <property type="entry name" value="Homeodomain-like_sf"/>
</dbReference>
<dbReference type="Proteomes" id="UP001470230">
    <property type="component" value="Unassembled WGS sequence"/>
</dbReference>
<keyword evidence="9" id="KW-1185">Reference proteome</keyword>
<dbReference type="PANTHER" id="PTHR46621:SF1">
    <property type="entry name" value="SNRNA-ACTIVATING PROTEIN COMPLEX SUBUNIT 4"/>
    <property type="match status" value="1"/>
</dbReference>
<feature type="domain" description="HTH myb-type" evidence="7">
    <location>
        <begin position="96"/>
        <end position="146"/>
    </location>
</feature>
<evidence type="ECO:0000256" key="3">
    <source>
        <dbReference type="ARBA" id="ARBA00023163"/>
    </source>
</evidence>
<dbReference type="CDD" id="cd00167">
    <property type="entry name" value="SANT"/>
    <property type="match status" value="1"/>
</dbReference>
<feature type="region of interest" description="Disordered" evidence="5">
    <location>
        <begin position="69"/>
        <end position="105"/>
    </location>
</feature>
<keyword evidence="3" id="KW-0804">Transcription</keyword>
<dbReference type="InterPro" id="IPR051575">
    <property type="entry name" value="Myb-like_DNA-bd"/>
</dbReference>
<evidence type="ECO:0000259" key="6">
    <source>
        <dbReference type="PROSITE" id="PS50090"/>
    </source>
</evidence>
<dbReference type="PROSITE" id="PS50090">
    <property type="entry name" value="MYB_LIKE"/>
    <property type="match status" value="2"/>
</dbReference>
<evidence type="ECO:0000256" key="4">
    <source>
        <dbReference type="ARBA" id="ARBA00023242"/>
    </source>
</evidence>
<proteinExistence type="predicted"/>
<evidence type="ECO:0000313" key="8">
    <source>
        <dbReference type="EMBL" id="KAK8836083.1"/>
    </source>
</evidence>
<feature type="domain" description="HTH myb-type" evidence="7">
    <location>
        <begin position="149"/>
        <end position="197"/>
    </location>
</feature>
<evidence type="ECO:0000256" key="2">
    <source>
        <dbReference type="ARBA" id="ARBA00023125"/>
    </source>
</evidence>
<keyword evidence="2" id="KW-0238">DNA-binding</keyword>